<evidence type="ECO:0000256" key="1">
    <source>
        <dbReference type="ARBA" id="ARBA00000085"/>
    </source>
</evidence>
<dbReference type="PATRIC" id="fig|1191523.3.peg.1760"/>
<dbReference type="CDD" id="cd00130">
    <property type="entry name" value="PAS"/>
    <property type="match status" value="1"/>
</dbReference>
<feature type="domain" description="PAS" evidence="9">
    <location>
        <begin position="208"/>
        <end position="253"/>
    </location>
</feature>
<dbReference type="SMART" id="SM00086">
    <property type="entry name" value="PAC"/>
    <property type="match status" value="1"/>
</dbReference>
<dbReference type="SMART" id="SM00448">
    <property type="entry name" value="REC"/>
    <property type="match status" value="1"/>
</dbReference>
<dbReference type="eggNOG" id="COG2202">
    <property type="taxonomic scope" value="Bacteria"/>
</dbReference>
<keyword evidence="11" id="KW-0418">Kinase</keyword>
<dbReference type="Pfam" id="PF00072">
    <property type="entry name" value="Response_reg"/>
    <property type="match status" value="1"/>
</dbReference>
<keyword evidence="11" id="KW-0808">Transferase</keyword>
<dbReference type="eggNOG" id="COG0784">
    <property type="taxonomic scope" value="Bacteria"/>
</dbReference>
<dbReference type="AlphaFoldDB" id="I6Z6X8"/>
<dbReference type="InterPro" id="IPR013767">
    <property type="entry name" value="PAS_fold"/>
</dbReference>
<dbReference type="RefSeq" id="WP_014856329.1">
    <property type="nucleotide sequence ID" value="NC_018178.1"/>
</dbReference>
<dbReference type="SUPFAM" id="SSF55874">
    <property type="entry name" value="ATPase domain of HSP90 chaperone/DNA topoisomerase II/histidine kinase"/>
    <property type="match status" value="1"/>
</dbReference>
<dbReference type="InterPro" id="IPR004358">
    <property type="entry name" value="Sig_transdc_His_kin-like_C"/>
</dbReference>
<evidence type="ECO:0000256" key="5">
    <source>
        <dbReference type="SAM" id="Coils"/>
    </source>
</evidence>
<evidence type="ECO:0000256" key="2">
    <source>
        <dbReference type="ARBA" id="ARBA00012438"/>
    </source>
</evidence>
<dbReference type="SUPFAM" id="SSF47384">
    <property type="entry name" value="Homodimeric domain of signal transducing histidine kinase"/>
    <property type="match status" value="1"/>
</dbReference>
<evidence type="ECO:0000259" key="10">
    <source>
        <dbReference type="PROSITE" id="PS50113"/>
    </source>
</evidence>
<dbReference type="CDD" id="cd17546">
    <property type="entry name" value="REC_hyHK_CKI1_RcsC-like"/>
    <property type="match status" value="1"/>
</dbReference>
<dbReference type="STRING" id="1191523.MROS_1661"/>
<keyword evidence="6" id="KW-0812">Transmembrane</keyword>
<protein>
    <recommendedName>
        <fullName evidence="2">histidine kinase</fullName>
        <ecNumber evidence="2">2.7.13.3</ecNumber>
    </recommendedName>
</protein>
<dbReference type="Pfam" id="PF00989">
    <property type="entry name" value="PAS"/>
    <property type="match status" value="1"/>
</dbReference>
<dbReference type="GO" id="GO:0000155">
    <property type="term" value="F:phosphorelay sensor kinase activity"/>
    <property type="evidence" value="ECO:0007669"/>
    <property type="project" value="InterPro"/>
</dbReference>
<dbReference type="SUPFAM" id="SSF55785">
    <property type="entry name" value="PYP-like sensor domain (PAS domain)"/>
    <property type="match status" value="1"/>
</dbReference>
<dbReference type="SUPFAM" id="SSF52172">
    <property type="entry name" value="CheY-like"/>
    <property type="match status" value="1"/>
</dbReference>
<feature type="domain" description="PAC" evidence="10">
    <location>
        <begin position="281"/>
        <end position="333"/>
    </location>
</feature>
<dbReference type="InterPro" id="IPR001789">
    <property type="entry name" value="Sig_transdc_resp-reg_receiver"/>
</dbReference>
<dbReference type="PANTHER" id="PTHR45339:SF3">
    <property type="entry name" value="HISTIDINE KINASE"/>
    <property type="match status" value="1"/>
</dbReference>
<feature type="transmembrane region" description="Helical" evidence="6">
    <location>
        <begin position="93"/>
        <end position="112"/>
    </location>
</feature>
<keyword evidence="6" id="KW-1133">Transmembrane helix</keyword>
<keyword evidence="3 4" id="KW-0597">Phosphoprotein</keyword>
<keyword evidence="12" id="KW-1185">Reference proteome</keyword>
<sequence length="749" mass="84114">MGLAVNTAKKFSRTLEHKVNEYIKQETQKELLSPFRSLAIFSAASGGIALIFEVLYFSEHSVELYVSRLFSVLVAFVLLVISNSRYGKERPVLLVHILLMSIVASFGVMIYLEPQTLVFNSHIISLIIFTAALFLSWEVRHQVLVAVYYNLVFVASAIANSSQTQNIPHLLESIVLVMIISVMAVVASYINYRLRREALLKSYEVALSEKKFRNIFENSVEGVFQITPAGKFTAVNPAFIRMLGYSTEEEINRLNFFNDLFKRKSDADLLNKLLEKQGKVKNYRVQFLKKDGSEIAVKMNVRLSYDEEEDATFFDGSLQDITQQVLAEHERQKALEALRQEKIKSDVAAQKARQESSYKTKFLANMSHEVRTPMNSVMGFLTLIENDLFESEEELKKFARDARLAAESLLDIINNILDISKIEAGKMELEENEFDLSDEIHKVSSIIGQTARQKGIDIKEQIDPDLPDKIYGDATRYRQVVLNLVSNAVKYTDEGSVTISVEIKNRTTSSIEILTSVEDTGSGIPNDKIPLLFEPYVQVKDKKSQKEGTGLGLVIAKEFVKLMGGDISVESKPGAGSKFYFTVKFKLTPSESDEAVTGAATLYKQTEAEVQEEEEKTVVEEQKSAKRLLLVEDNPISQDLELKILREVGYLVDAVSSGSDAIDAVKTGRYSLILMDIEMSDMDGIAATKQIRNIPGDMGKIPIIAVTAHSSMKDREKCLAAGMNDYIAKPINIQFLKLTIDQWLNRPLD</sequence>
<dbReference type="InterPro" id="IPR011006">
    <property type="entry name" value="CheY-like_superfamily"/>
</dbReference>
<evidence type="ECO:0000259" key="9">
    <source>
        <dbReference type="PROSITE" id="PS50112"/>
    </source>
</evidence>
<dbReference type="Gene3D" id="3.30.450.20">
    <property type="entry name" value="PAS domain"/>
    <property type="match status" value="1"/>
</dbReference>
<dbReference type="Pfam" id="PF02518">
    <property type="entry name" value="HATPase_c"/>
    <property type="match status" value="1"/>
</dbReference>
<evidence type="ECO:0000313" key="12">
    <source>
        <dbReference type="Proteomes" id="UP000009011"/>
    </source>
</evidence>
<dbReference type="EMBL" id="CP003557">
    <property type="protein sequence ID" value="AFN74895.1"/>
    <property type="molecule type" value="Genomic_DNA"/>
</dbReference>
<dbReference type="SMART" id="SM00091">
    <property type="entry name" value="PAS"/>
    <property type="match status" value="1"/>
</dbReference>
<dbReference type="HOGENOM" id="CLU_000445_114_15_10"/>
<proteinExistence type="predicted"/>
<dbReference type="Pfam" id="PF00512">
    <property type="entry name" value="HisKA"/>
    <property type="match status" value="1"/>
</dbReference>
<feature type="domain" description="Histidine kinase" evidence="7">
    <location>
        <begin position="365"/>
        <end position="587"/>
    </location>
</feature>
<dbReference type="InterPro" id="IPR003594">
    <property type="entry name" value="HATPase_dom"/>
</dbReference>
<dbReference type="KEGG" id="mro:MROS_1661"/>
<reference evidence="11 12" key="1">
    <citation type="journal article" date="2013" name="PLoS ONE">
        <title>Genomic analysis of Melioribacter roseus, facultatively anaerobic organotrophic bacterium representing a novel deep lineage within Bacteriodetes/Chlorobi group.</title>
        <authorList>
            <person name="Kadnikov V.V."/>
            <person name="Mardanov A.V."/>
            <person name="Podosokorskaya O.A."/>
            <person name="Gavrilov S.N."/>
            <person name="Kublanov I.V."/>
            <person name="Beletsky A.V."/>
            <person name="Bonch-Osmolovskaya E.A."/>
            <person name="Ravin N.V."/>
        </authorList>
    </citation>
    <scope>NUCLEOTIDE SEQUENCE [LARGE SCALE GENOMIC DNA]</scope>
    <source>
        <strain evidence="12">JCM 17771 / P3M-2</strain>
    </source>
</reference>
<dbReference type="InterPro" id="IPR036097">
    <property type="entry name" value="HisK_dim/P_sf"/>
</dbReference>
<dbReference type="InterPro" id="IPR001610">
    <property type="entry name" value="PAC"/>
</dbReference>
<dbReference type="InterPro" id="IPR036890">
    <property type="entry name" value="HATPase_C_sf"/>
</dbReference>
<accession>I6Z6X8</accession>
<dbReference type="Gene3D" id="3.40.50.2300">
    <property type="match status" value="1"/>
</dbReference>
<feature type="transmembrane region" description="Helical" evidence="6">
    <location>
        <begin position="173"/>
        <end position="192"/>
    </location>
</feature>
<dbReference type="PROSITE" id="PS50110">
    <property type="entry name" value="RESPONSE_REGULATORY"/>
    <property type="match status" value="1"/>
</dbReference>
<dbReference type="InterPro" id="IPR000014">
    <property type="entry name" value="PAS"/>
</dbReference>
<feature type="coiled-coil region" evidence="5">
    <location>
        <begin position="596"/>
        <end position="623"/>
    </location>
</feature>
<evidence type="ECO:0000313" key="11">
    <source>
        <dbReference type="EMBL" id="AFN74895.1"/>
    </source>
</evidence>
<dbReference type="PRINTS" id="PR00344">
    <property type="entry name" value="BCTRLSENSOR"/>
</dbReference>
<dbReference type="CDD" id="cd00082">
    <property type="entry name" value="HisKA"/>
    <property type="match status" value="1"/>
</dbReference>
<dbReference type="Gene3D" id="3.30.565.10">
    <property type="entry name" value="Histidine kinase-like ATPase, C-terminal domain"/>
    <property type="match status" value="1"/>
</dbReference>
<keyword evidence="6" id="KW-0472">Membrane</keyword>
<dbReference type="Proteomes" id="UP000009011">
    <property type="component" value="Chromosome"/>
</dbReference>
<evidence type="ECO:0000256" key="6">
    <source>
        <dbReference type="SAM" id="Phobius"/>
    </source>
</evidence>
<dbReference type="PROSITE" id="PS50109">
    <property type="entry name" value="HIS_KIN"/>
    <property type="match status" value="1"/>
</dbReference>
<dbReference type="InterPro" id="IPR035965">
    <property type="entry name" value="PAS-like_dom_sf"/>
</dbReference>
<dbReference type="GO" id="GO:0006355">
    <property type="term" value="P:regulation of DNA-templated transcription"/>
    <property type="evidence" value="ECO:0007669"/>
    <property type="project" value="InterPro"/>
</dbReference>
<evidence type="ECO:0000259" key="7">
    <source>
        <dbReference type="PROSITE" id="PS50109"/>
    </source>
</evidence>
<gene>
    <name evidence="11" type="ordered locus">MROS_1661</name>
</gene>
<dbReference type="OrthoDB" id="9811889at2"/>
<dbReference type="CDD" id="cd16922">
    <property type="entry name" value="HATPase_EvgS-ArcB-TorS-like"/>
    <property type="match status" value="1"/>
</dbReference>
<feature type="modified residue" description="4-aspartylphosphate" evidence="4">
    <location>
        <position position="676"/>
    </location>
</feature>
<dbReference type="eggNOG" id="COG2205">
    <property type="taxonomic scope" value="Bacteria"/>
</dbReference>
<dbReference type="EC" id="2.7.13.3" evidence="2"/>
<dbReference type="InterPro" id="IPR000700">
    <property type="entry name" value="PAS-assoc_C"/>
</dbReference>
<organism evidence="11 12">
    <name type="scientific">Melioribacter roseus (strain DSM 23840 / JCM 17771 / VKM B-2668 / P3M-2)</name>
    <dbReference type="NCBI Taxonomy" id="1191523"/>
    <lineage>
        <taxon>Bacteria</taxon>
        <taxon>Pseudomonadati</taxon>
        <taxon>Ignavibacteriota</taxon>
        <taxon>Ignavibacteria</taxon>
        <taxon>Ignavibacteriales</taxon>
        <taxon>Melioribacteraceae</taxon>
        <taxon>Melioribacter</taxon>
    </lineage>
</organism>
<dbReference type="FunFam" id="3.30.565.10:FF:000010">
    <property type="entry name" value="Sensor histidine kinase RcsC"/>
    <property type="match status" value="1"/>
</dbReference>
<dbReference type="SMART" id="SM00388">
    <property type="entry name" value="HisKA"/>
    <property type="match status" value="1"/>
</dbReference>
<dbReference type="InterPro" id="IPR003661">
    <property type="entry name" value="HisK_dim/P_dom"/>
</dbReference>
<evidence type="ECO:0000256" key="3">
    <source>
        <dbReference type="ARBA" id="ARBA00022553"/>
    </source>
</evidence>
<feature type="transmembrane region" description="Helical" evidence="6">
    <location>
        <begin position="64"/>
        <end position="81"/>
    </location>
</feature>
<dbReference type="Gene3D" id="1.10.287.130">
    <property type="match status" value="1"/>
</dbReference>
<evidence type="ECO:0000256" key="4">
    <source>
        <dbReference type="PROSITE-ProRule" id="PRU00169"/>
    </source>
</evidence>
<comment type="catalytic activity">
    <reaction evidence="1">
        <text>ATP + protein L-histidine = ADP + protein N-phospho-L-histidine.</text>
        <dbReference type="EC" id="2.7.13.3"/>
    </reaction>
</comment>
<dbReference type="PROSITE" id="PS50113">
    <property type="entry name" value="PAC"/>
    <property type="match status" value="1"/>
</dbReference>
<feature type="domain" description="Response regulatory" evidence="8">
    <location>
        <begin position="627"/>
        <end position="744"/>
    </location>
</feature>
<keyword evidence="5" id="KW-0175">Coiled coil</keyword>
<dbReference type="NCBIfam" id="TIGR00229">
    <property type="entry name" value="sensory_box"/>
    <property type="match status" value="1"/>
</dbReference>
<feature type="transmembrane region" description="Helical" evidence="6">
    <location>
        <begin position="38"/>
        <end position="58"/>
    </location>
</feature>
<dbReference type="InterPro" id="IPR005467">
    <property type="entry name" value="His_kinase_dom"/>
</dbReference>
<dbReference type="PANTHER" id="PTHR45339">
    <property type="entry name" value="HYBRID SIGNAL TRANSDUCTION HISTIDINE KINASE J"/>
    <property type="match status" value="1"/>
</dbReference>
<name>I6Z6X8_MELRP</name>
<dbReference type="SMART" id="SM00387">
    <property type="entry name" value="HATPase_c"/>
    <property type="match status" value="1"/>
</dbReference>
<dbReference type="PROSITE" id="PS50112">
    <property type="entry name" value="PAS"/>
    <property type="match status" value="1"/>
</dbReference>
<feature type="transmembrane region" description="Helical" evidence="6">
    <location>
        <begin position="118"/>
        <end position="136"/>
    </location>
</feature>
<evidence type="ECO:0000259" key="8">
    <source>
        <dbReference type="PROSITE" id="PS50110"/>
    </source>
</evidence>